<keyword evidence="3" id="KW-1185">Reference proteome</keyword>
<name>A0A0A2LTF0_9FLAO</name>
<comment type="caution">
    <text evidence="2">The sequence shown here is derived from an EMBL/GenBank/DDBJ whole genome shotgun (WGS) entry which is preliminary data.</text>
</comment>
<evidence type="ECO:0000313" key="3">
    <source>
        <dbReference type="Proteomes" id="UP000030129"/>
    </source>
</evidence>
<organism evidence="2 3">
    <name type="scientific">Flavobacterium beibuense F44-8</name>
    <dbReference type="NCBI Taxonomy" id="1406840"/>
    <lineage>
        <taxon>Bacteria</taxon>
        <taxon>Pseudomonadati</taxon>
        <taxon>Bacteroidota</taxon>
        <taxon>Flavobacteriia</taxon>
        <taxon>Flavobacteriales</taxon>
        <taxon>Flavobacteriaceae</taxon>
        <taxon>Flavobacterium</taxon>
    </lineage>
</organism>
<protein>
    <submittedName>
        <fullName evidence="2">Uncharacterized protein</fullName>
    </submittedName>
</protein>
<feature type="signal peptide" evidence="1">
    <location>
        <begin position="1"/>
        <end position="19"/>
    </location>
</feature>
<dbReference type="eggNOG" id="ENOG502ZYNJ">
    <property type="taxonomic scope" value="Bacteria"/>
</dbReference>
<gene>
    <name evidence="2" type="ORF">Q763_03320</name>
</gene>
<evidence type="ECO:0000256" key="1">
    <source>
        <dbReference type="SAM" id="SignalP"/>
    </source>
</evidence>
<feature type="chain" id="PRO_5002002535" evidence="1">
    <location>
        <begin position="20"/>
        <end position="304"/>
    </location>
</feature>
<dbReference type="AlphaFoldDB" id="A0A0A2LTF0"/>
<dbReference type="RefSeq" id="WP_035131129.1">
    <property type="nucleotide sequence ID" value="NZ_JRLV01000003.1"/>
</dbReference>
<reference evidence="2 3" key="1">
    <citation type="submission" date="2013-09" db="EMBL/GenBank/DDBJ databases">
        <authorList>
            <person name="Zeng Z."/>
            <person name="Chen C."/>
        </authorList>
    </citation>
    <scope>NUCLEOTIDE SEQUENCE [LARGE SCALE GENOMIC DNA]</scope>
    <source>
        <strain evidence="2 3">F44-8</strain>
    </source>
</reference>
<sequence length="304" mass="35386">MKKSLIVLLILFSIQSLFSQKNISFDKNVQATAKKLIISRYSLEDSIPKFAGKRDTRTVADIIKKDTTSVFVIDYAYTQEGLLLEFTKGKITPKYYHWNDGGGYVTIKDFDSYELTLNNSSFGWGETITGKFKGTVNKMNFTNQTKKFKIDIEGDFTHVMEDSPHKEERIYEAIQKRKYCETGFYTTINDTDTNKYKLPKYKYLNQPEEVSIYYHKKFENNIFKGVIMEQTDDTELKAKFLLKTEYLDNWPNINKGGYVYVVNNKLLAYCSYDNLLENGLFITVKTKDKAEKLAIYKEIVDSLK</sequence>
<keyword evidence="1" id="KW-0732">Signal</keyword>
<accession>A0A0A2LTF0</accession>
<dbReference type="STRING" id="1406840.Q763_03320"/>
<dbReference type="Proteomes" id="UP000030129">
    <property type="component" value="Unassembled WGS sequence"/>
</dbReference>
<evidence type="ECO:0000313" key="2">
    <source>
        <dbReference type="EMBL" id="KGO83607.1"/>
    </source>
</evidence>
<dbReference type="EMBL" id="JRLV01000003">
    <property type="protein sequence ID" value="KGO83607.1"/>
    <property type="molecule type" value="Genomic_DNA"/>
</dbReference>
<proteinExistence type="predicted"/>